<evidence type="ECO:0000313" key="3">
    <source>
        <dbReference type="Proteomes" id="UP001163115"/>
    </source>
</evidence>
<dbReference type="CDD" id="cd04301">
    <property type="entry name" value="NAT_SF"/>
    <property type="match status" value="1"/>
</dbReference>
<dbReference type="SUPFAM" id="SSF55729">
    <property type="entry name" value="Acyl-CoA N-acyltransferases (Nat)"/>
    <property type="match status" value="1"/>
</dbReference>
<name>A0ABY7AGG3_9FIRM</name>
<evidence type="ECO:0000313" key="2">
    <source>
        <dbReference type="EMBL" id="WAJ25824.1"/>
    </source>
</evidence>
<keyword evidence="3" id="KW-1185">Reference proteome</keyword>
<dbReference type="InterPro" id="IPR016181">
    <property type="entry name" value="Acyl_CoA_acyltransferase"/>
</dbReference>
<dbReference type="Gene3D" id="3.40.630.30">
    <property type="match status" value="1"/>
</dbReference>
<dbReference type="RefSeq" id="WP_024836051.1">
    <property type="nucleotide sequence ID" value="NZ_CP113524.1"/>
</dbReference>
<accession>A0ABY7AGG3</accession>
<organism evidence="2 3">
    <name type="scientific">Lacrimispora xylanolytica</name>
    <dbReference type="NCBI Taxonomy" id="29375"/>
    <lineage>
        <taxon>Bacteria</taxon>
        <taxon>Bacillati</taxon>
        <taxon>Bacillota</taxon>
        <taxon>Clostridia</taxon>
        <taxon>Lachnospirales</taxon>
        <taxon>Lachnospiraceae</taxon>
        <taxon>Lacrimispora</taxon>
    </lineage>
</organism>
<proteinExistence type="predicted"/>
<gene>
    <name evidence="2" type="ORF">OW255_10045</name>
</gene>
<dbReference type="Pfam" id="PF00583">
    <property type="entry name" value="Acetyltransf_1"/>
    <property type="match status" value="1"/>
</dbReference>
<reference evidence="2" key="1">
    <citation type="submission" date="2022-11" db="EMBL/GenBank/DDBJ databases">
        <title>Lacrimispora xylanolytica sy1, complete genome.</title>
        <authorList>
            <person name="Choi S."/>
        </authorList>
    </citation>
    <scope>NUCLEOTIDE SEQUENCE</scope>
    <source>
        <strain evidence="2">Sy1</strain>
    </source>
</reference>
<dbReference type="Proteomes" id="UP001163115">
    <property type="component" value="Chromosome"/>
</dbReference>
<evidence type="ECO:0000259" key="1">
    <source>
        <dbReference type="PROSITE" id="PS51186"/>
    </source>
</evidence>
<dbReference type="EMBL" id="CP113524">
    <property type="protein sequence ID" value="WAJ25824.1"/>
    <property type="molecule type" value="Genomic_DNA"/>
</dbReference>
<feature type="domain" description="N-acetyltransferase" evidence="1">
    <location>
        <begin position="1"/>
        <end position="172"/>
    </location>
</feature>
<dbReference type="PROSITE" id="PS51186">
    <property type="entry name" value="GNAT"/>
    <property type="match status" value="1"/>
</dbReference>
<sequence length="172" mass="19718">MEFSIERAYLNESQVLAEIIESAFREIERKEWFVADDSESIWRLLQEEKGIAYKAVEKSTGAVAGVLIAAMYGMGEENLGHDIGLPKEELKTVAHMESVAVLPEYRGYGLQYFLMQEAQKELIVRGFRYFMCTIHPDNIYSKSNAVRQGYEVVMTKEKYGGYIRDILLKKLG</sequence>
<protein>
    <submittedName>
        <fullName evidence="2">GNAT family N-acetyltransferase</fullName>
    </submittedName>
</protein>
<dbReference type="InterPro" id="IPR000182">
    <property type="entry name" value="GNAT_dom"/>
</dbReference>